<dbReference type="GO" id="GO:0005886">
    <property type="term" value="C:plasma membrane"/>
    <property type="evidence" value="ECO:0007669"/>
    <property type="project" value="UniProtKB-SubCell"/>
</dbReference>
<dbReference type="GO" id="GO:0046933">
    <property type="term" value="F:proton-transporting ATP synthase activity, rotational mechanism"/>
    <property type="evidence" value="ECO:0007669"/>
    <property type="project" value="UniProtKB-UniRule"/>
</dbReference>
<sequence length="177" mass="18714">MSEAITIARPYALAAFEQAKRGGVLKTWSELLEAATAAVNDAQVAALVSNPRVAAGQVESLMIALCGGKVGSDGQNFIKLLIEAHRLAVLPEIAEQFEALRAEEEKSVDVMVSSAFDLNDAQKLKIAAALKTKLGREIRLSSEINKDLLGGIVIRAGDKVIDGSARTRLAEMASALA</sequence>
<evidence type="ECO:0000256" key="7">
    <source>
        <dbReference type="ARBA" id="ARBA00023310"/>
    </source>
</evidence>
<dbReference type="InterPro" id="IPR026015">
    <property type="entry name" value="ATP_synth_OSCP/delta_N_sf"/>
</dbReference>
<accession>A0A2Z6GFG4</accession>
<dbReference type="HAMAP" id="MF_01416">
    <property type="entry name" value="ATP_synth_delta_bact"/>
    <property type="match status" value="1"/>
</dbReference>
<keyword evidence="4 8" id="KW-0406">Ion transport</keyword>
<dbReference type="KEGG" id="fam:OYT1_ch2637"/>
<reference evidence="9 10" key="1">
    <citation type="submission" date="2018-06" db="EMBL/GenBank/DDBJ databases">
        <title>OYT1 Genome Sequencing.</title>
        <authorList>
            <person name="Kato S."/>
            <person name="Itoh T."/>
            <person name="Ohkuma M."/>
        </authorList>
    </citation>
    <scope>NUCLEOTIDE SEQUENCE [LARGE SCALE GENOMIC DNA]</scope>
    <source>
        <strain evidence="9 10">OYT1</strain>
    </source>
</reference>
<evidence type="ECO:0000256" key="5">
    <source>
        <dbReference type="ARBA" id="ARBA00023136"/>
    </source>
</evidence>
<comment type="function">
    <text evidence="8">F(1)F(0) ATP synthase produces ATP from ADP in the presence of a proton or sodium gradient. F-type ATPases consist of two structural domains, F(1) containing the extramembraneous catalytic core and F(0) containing the membrane proton channel, linked together by a central stalk and a peripheral stalk. During catalysis, ATP synthesis in the catalytic domain of F(1) is coupled via a rotary mechanism of the central stalk subunits to proton translocation.</text>
</comment>
<dbReference type="NCBIfam" id="NF004402">
    <property type="entry name" value="PRK05758.2-2"/>
    <property type="match status" value="1"/>
</dbReference>
<dbReference type="STRING" id="1188319.OYT1_01229"/>
<dbReference type="PANTHER" id="PTHR11910">
    <property type="entry name" value="ATP SYNTHASE DELTA CHAIN"/>
    <property type="match status" value="1"/>
</dbReference>
<comment type="similarity">
    <text evidence="8">Belongs to the ATPase delta chain family.</text>
</comment>
<keyword evidence="3 8" id="KW-0375">Hydrogen ion transport</keyword>
<evidence type="ECO:0000313" key="9">
    <source>
        <dbReference type="EMBL" id="BBE52149.1"/>
    </source>
</evidence>
<evidence type="ECO:0000256" key="6">
    <source>
        <dbReference type="ARBA" id="ARBA00023196"/>
    </source>
</evidence>
<dbReference type="AlphaFoldDB" id="A0A2Z6GFG4"/>
<dbReference type="InterPro" id="IPR020781">
    <property type="entry name" value="ATPase_OSCP/d_CS"/>
</dbReference>
<comment type="function">
    <text evidence="8">This protein is part of the stalk that links CF(0) to CF(1). It either transmits conformational changes from CF(0) to CF(1) or is implicated in proton conduction.</text>
</comment>
<dbReference type="InterPro" id="IPR000711">
    <property type="entry name" value="ATPase_OSCP/dsu"/>
</dbReference>
<dbReference type="NCBIfam" id="TIGR01145">
    <property type="entry name" value="ATP_synt_delta"/>
    <property type="match status" value="1"/>
</dbReference>
<evidence type="ECO:0000256" key="8">
    <source>
        <dbReference type="HAMAP-Rule" id="MF_01416"/>
    </source>
</evidence>
<dbReference type="Proteomes" id="UP000033070">
    <property type="component" value="Chromosome"/>
</dbReference>
<evidence type="ECO:0000313" key="10">
    <source>
        <dbReference type="Proteomes" id="UP000033070"/>
    </source>
</evidence>
<keyword evidence="6 8" id="KW-0139">CF(1)</keyword>
<keyword evidence="5 8" id="KW-0472">Membrane</keyword>
<evidence type="ECO:0000256" key="2">
    <source>
        <dbReference type="ARBA" id="ARBA00022448"/>
    </source>
</evidence>
<protein>
    <recommendedName>
        <fullName evidence="8">ATP synthase subunit delta</fullName>
    </recommendedName>
    <alternativeName>
        <fullName evidence="8">ATP synthase F(1) sector subunit delta</fullName>
    </alternativeName>
    <alternativeName>
        <fullName evidence="8">F-type ATPase subunit delta</fullName>
        <shortName evidence="8">F-ATPase subunit delta</shortName>
    </alternativeName>
</protein>
<dbReference type="EMBL" id="AP018738">
    <property type="protein sequence ID" value="BBE52149.1"/>
    <property type="molecule type" value="Genomic_DNA"/>
</dbReference>
<keyword evidence="10" id="KW-1185">Reference proteome</keyword>
<dbReference type="GO" id="GO:0045259">
    <property type="term" value="C:proton-transporting ATP synthase complex"/>
    <property type="evidence" value="ECO:0007669"/>
    <property type="project" value="UniProtKB-KW"/>
</dbReference>
<keyword evidence="2 8" id="KW-0813">Transport</keyword>
<dbReference type="Gene3D" id="1.10.520.20">
    <property type="entry name" value="N-terminal domain of the delta subunit of the F1F0-ATP synthase"/>
    <property type="match status" value="1"/>
</dbReference>
<organism evidence="9 10">
    <name type="scientific">Ferriphaselus amnicola</name>
    <dbReference type="NCBI Taxonomy" id="1188319"/>
    <lineage>
        <taxon>Bacteria</taxon>
        <taxon>Pseudomonadati</taxon>
        <taxon>Pseudomonadota</taxon>
        <taxon>Betaproteobacteria</taxon>
        <taxon>Nitrosomonadales</taxon>
        <taxon>Gallionellaceae</taxon>
        <taxon>Ferriphaselus</taxon>
    </lineage>
</organism>
<dbReference type="RefSeq" id="WP_062626431.1">
    <property type="nucleotide sequence ID" value="NZ_AP018738.1"/>
</dbReference>
<dbReference type="SUPFAM" id="SSF47928">
    <property type="entry name" value="N-terminal domain of the delta subunit of the F1F0-ATP synthase"/>
    <property type="match status" value="1"/>
</dbReference>
<name>A0A2Z6GFG4_9PROT</name>
<evidence type="ECO:0000256" key="1">
    <source>
        <dbReference type="ARBA" id="ARBA00004370"/>
    </source>
</evidence>
<dbReference type="Pfam" id="PF00213">
    <property type="entry name" value="OSCP"/>
    <property type="match status" value="1"/>
</dbReference>
<dbReference type="OrthoDB" id="9816221at2"/>
<comment type="subcellular location">
    <subcellularLocation>
        <location evidence="8">Cell membrane</location>
        <topology evidence="8">Peripheral membrane protein</topology>
    </subcellularLocation>
    <subcellularLocation>
        <location evidence="1">Membrane</location>
    </subcellularLocation>
</comment>
<keyword evidence="7 8" id="KW-0066">ATP synthesis</keyword>
<proteinExistence type="inferred from homology"/>
<evidence type="ECO:0000256" key="3">
    <source>
        <dbReference type="ARBA" id="ARBA00022781"/>
    </source>
</evidence>
<keyword evidence="8" id="KW-1003">Cell membrane</keyword>
<evidence type="ECO:0000256" key="4">
    <source>
        <dbReference type="ARBA" id="ARBA00023065"/>
    </source>
</evidence>
<gene>
    <name evidence="8" type="primary">atpH</name>
    <name evidence="9" type="ORF">OYT1_ch2637</name>
</gene>
<dbReference type="PRINTS" id="PR00125">
    <property type="entry name" value="ATPASEDELTA"/>
</dbReference>
<dbReference type="PROSITE" id="PS00389">
    <property type="entry name" value="ATPASE_DELTA"/>
    <property type="match status" value="1"/>
</dbReference>